<dbReference type="AlphaFoldDB" id="A0A0G4EX49"/>
<dbReference type="SUPFAM" id="SSF57850">
    <property type="entry name" value="RING/U-box"/>
    <property type="match status" value="1"/>
</dbReference>
<dbReference type="PROSITE" id="PS50089">
    <property type="entry name" value="ZF_RING_2"/>
    <property type="match status" value="1"/>
</dbReference>
<dbReference type="VEuPathDB" id="CryptoDB:Vbra_13833"/>
<reference evidence="5 6" key="1">
    <citation type="submission" date="2014-11" db="EMBL/GenBank/DDBJ databases">
        <authorList>
            <person name="Zhu J."/>
            <person name="Qi W."/>
            <person name="Song R."/>
        </authorList>
    </citation>
    <scope>NUCLEOTIDE SEQUENCE [LARGE SCALE GENOMIC DNA]</scope>
</reference>
<name>A0A0G4EX49_VITBC</name>
<keyword evidence="1" id="KW-0863">Zinc-finger</keyword>
<dbReference type="Proteomes" id="UP000041254">
    <property type="component" value="Unassembled WGS sequence"/>
</dbReference>
<dbReference type="InParanoid" id="A0A0G4EX49"/>
<dbReference type="PhylomeDB" id="A0A0G4EX49"/>
<feature type="compositionally biased region" description="Polar residues" evidence="3">
    <location>
        <begin position="160"/>
        <end position="170"/>
    </location>
</feature>
<dbReference type="OrthoDB" id="3045089at2759"/>
<dbReference type="InterPro" id="IPR013083">
    <property type="entry name" value="Znf_RING/FYVE/PHD"/>
</dbReference>
<proteinExistence type="predicted"/>
<dbReference type="EMBL" id="CDMY01000339">
    <property type="protein sequence ID" value="CEM03368.1"/>
    <property type="molecule type" value="Genomic_DNA"/>
</dbReference>
<gene>
    <name evidence="5" type="ORF">Vbra_13833</name>
</gene>
<evidence type="ECO:0000313" key="6">
    <source>
        <dbReference type="Proteomes" id="UP000041254"/>
    </source>
</evidence>
<dbReference type="OMA" id="SICMSAT"/>
<dbReference type="GO" id="GO:0008270">
    <property type="term" value="F:zinc ion binding"/>
    <property type="evidence" value="ECO:0007669"/>
    <property type="project" value="UniProtKB-KW"/>
</dbReference>
<feature type="coiled-coil region" evidence="2">
    <location>
        <begin position="427"/>
        <end position="461"/>
    </location>
</feature>
<feature type="region of interest" description="Disordered" evidence="3">
    <location>
        <begin position="147"/>
        <end position="173"/>
    </location>
</feature>
<feature type="domain" description="RING-type" evidence="4">
    <location>
        <begin position="604"/>
        <end position="644"/>
    </location>
</feature>
<feature type="coiled-coil region" evidence="2">
    <location>
        <begin position="497"/>
        <end position="524"/>
    </location>
</feature>
<evidence type="ECO:0000259" key="4">
    <source>
        <dbReference type="PROSITE" id="PS50089"/>
    </source>
</evidence>
<accession>A0A0G4EX49</accession>
<feature type="coiled-coil region" evidence="2">
    <location>
        <begin position="294"/>
        <end position="356"/>
    </location>
</feature>
<protein>
    <recommendedName>
        <fullName evidence="4">RING-type domain-containing protein</fullName>
    </recommendedName>
</protein>
<dbReference type="Gene3D" id="3.30.40.10">
    <property type="entry name" value="Zinc/RING finger domain, C3HC4 (zinc finger)"/>
    <property type="match status" value="1"/>
</dbReference>
<keyword evidence="2" id="KW-0175">Coiled coil</keyword>
<evidence type="ECO:0000256" key="2">
    <source>
        <dbReference type="SAM" id="Coils"/>
    </source>
</evidence>
<organism evidence="5 6">
    <name type="scientific">Vitrella brassicaformis (strain CCMP3155)</name>
    <dbReference type="NCBI Taxonomy" id="1169540"/>
    <lineage>
        <taxon>Eukaryota</taxon>
        <taxon>Sar</taxon>
        <taxon>Alveolata</taxon>
        <taxon>Colpodellida</taxon>
        <taxon>Vitrellaceae</taxon>
        <taxon>Vitrella</taxon>
    </lineage>
</organism>
<evidence type="ECO:0000313" key="5">
    <source>
        <dbReference type="EMBL" id="CEM03368.1"/>
    </source>
</evidence>
<keyword evidence="1" id="KW-0479">Metal-binding</keyword>
<evidence type="ECO:0000256" key="1">
    <source>
        <dbReference type="PROSITE-ProRule" id="PRU00175"/>
    </source>
</evidence>
<keyword evidence="1" id="KW-0862">Zinc</keyword>
<dbReference type="InterPro" id="IPR001841">
    <property type="entry name" value="Znf_RING"/>
</dbReference>
<sequence length="656" mass="74416">MALLGQHDGVLMEAMLADSQAWTIPALRHVLKRLVDLAYPFRWTTADLKRRTTGFERVRSSLADREAGGALAEEGRGLLYEIEVAIFQVLHAAMTSGALDEPAAYRNYVLAHHRSLISRARALGIDESGQDQDLAVAAQKFLRALSSSSPPAGQQDAADNATNETTSTLPQEPEAFPSKGFLSAVCVVLLSVLLFPYPRSMCKSPEDQLPLSIDAQIRDRDAKILTLELVKRNASIKEKELRKEIRTLTDLLFHEKGRLSDQSAEQSKRTALVRDLETRIEAMSGSPVEERKQIEESNAKIETLEAEARKTVLQEKQLRNENKTLRQSVRGYQDTLGRSRSKEEQLRGEIKALKDKATLQEVPNREREQQLAMWEEQLNEKGKALSDKEGELATKTTVTPEDRKRMESMCWTLAEKDMELALLRSCNEQQVKSLQRQEREVGELTRRLKDANSRLQQKTIDHRSVSRERDQQAGQIAELMDQQNWLLENMKVVDCARQQLETHKQQLEADIRGLRGELQQSQLRLKHLTMRDDVDVGRLTEFAGMTEDDLAARPIISLINAQDDARKAKDIHEKRLDGMRSLWDKLQTASMLAAVRAQTNTEECSICMSATKTKTFIPCGHFVSCDKCASQVFRRPGRLYPICRRQIQRLQDTHSV</sequence>
<evidence type="ECO:0000256" key="3">
    <source>
        <dbReference type="SAM" id="MobiDB-lite"/>
    </source>
</evidence>
<keyword evidence="6" id="KW-1185">Reference proteome</keyword>
<dbReference type="Pfam" id="PF13920">
    <property type="entry name" value="zf-C3HC4_3"/>
    <property type="match status" value="1"/>
</dbReference>